<feature type="compositionally biased region" description="Polar residues" evidence="1">
    <location>
        <begin position="227"/>
        <end position="241"/>
    </location>
</feature>
<organism evidence="3 4">
    <name type="scientific">Phytophthora oleae</name>
    <dbReference type="NCBI Taxonomy" id="2107226"/>
    <lineage>
        <taxon>Eukaryota</taxon>
        <taxon>Sar</taxon>
        <taxon>Stramenopiles</taxon>
        <taxon>Oomycota</taxon>
        <taxon>Peronosporomycetes</taxon>
        <taxon>Peronosporales</taxon>
        <taxon>Peronosporaceae</taxon>
        <taxon>Phytophthora</taxon>
    </lineage>
</organism>
<evidence type="ECO:0000256" key="2">
    <source>
        <dbReference type="SAM" id="Phobius"/>
    </source>
</evidence>
<feature type="compositionally biased region" description="Polar residues" evidence="1">
    <location>
        <begin position="115"/>
        <end position="136"/>
    </location>
</feature>
<dbReference type="EMBL" id="JBIMZQ010000002">
    <property type="protein sequence ID" value="KAL3673679.1"/>
    <property type="molecule type" value="Genomic_DNA"/>
</dbReference>
<name>A0ABD3G5E0_9STRA</name>
<gene>
    <name evidence="3" type="ORF">V7S43_001377</name>
</gene>
<keyword evidence="2" id="KW-0812">Transmembrane</keyword>
<feature type="region of interest" description="Disordered" evidence="1">
    <location>
        <begin position="213"/>
        <end position="269"/>
    </location>
</feature>
<dbReference type="Proteomes" id="UP001632037">
    <property type="component" value="Unassembled WGS sequence"/>
</dbReference>
<keyword evidence="2" id="KW-0472">Membrane</keyword>
<feature type="compositionally biased region" description="Acidic residues" evidence="1">
    <location>
        <begin position="169"/>
        <end position="179"/>
    </location>
</feature>
<proteinExistence type="predicted"/>
<feature type="compositionally biased region" description="Basic and acidic residues" evidence="1">
    <location>
        <begin position="216"/>
        <end position="225"/>
    </location>
</feature>
<feature type="region of interest" description="Disordered" evidence="1">
    <location>
        <begin position="44"/>
        <end position="190"/>
    </location>
</feature>
<evidence type="ECO:0000256" key="1">
    <source>
        <dbReference type="SAM" id="MobiDB-lite"/>
    </source>
</evidence>
<reference evidence="3 4" key="1">
    <citation type="submission" date="2024-09" db="EMBL/GenBank/DDBJ databases">
        <title>Genome sequencing and assembly of Phytophthora oleae, isolate VK10A, causative agent of rot of olive drupes.</title>
        <authorList>
            <person name="Conti Taguali S."/>
            <person name="Riolo M."/>
            <person name="La Spada F."/>
            <person name="Cacciola S.O."/>
            <person name="Dionisio G."/>
        </authorList>
    </citation>
    <scope>NUCLEOTIDE SEQUENCE [LARGE SCALE GENOMIC DNA]</scope>
    <source>
        <strain evidence="3 4">VK10A</strain>
    </source>
</reference>
<feature type="region of interest" description="Disordered" evidence="1">
    <location>
        <begin position="1"/>
        <end position="29"/>
    </location>
</feature>
<evidence type="ECO:0000313" key="3">
    <source>
        <dbReference type="EMBL" id="KAL3673679.1"/>
    </source>
</evidence>
<keyword evidence="2" id="KW-1133">Transmembrane helix</keyword>
<comment type="caution">
    <text evidence="3">The sequence shown here is derived from an EMBL/GenBank/DDBJ whole genome shotgun (WGS) entry which is preliminary data.</text>
</comment>
<evidence type="ECO:0000313" key="4">
    <source>
        <dbReference type="Proteomes" id="UP001632037"/>
    </source>
</evidence>
<accession>A0ABD3G5E0</accession>
<feature type="compositionally biased region" description="Low complexity" evidence="1">
    <location>
        <begin position="145"/>
        <end position="157"/>
    </location>
</feature>
<protein>
    <submittedName>
        <fullName evidence="3">Uncharacterized protein</fullName>
    </submittedName>
</protein>
<feature type="transmembrane region" description="Helical" evidence="2">
    <location>
        <begin position="303"/>
        <end position="325"/>
    </location>
</feature>
<keyword evidence="4" id="KW-1185">Reference proteome</keyword>
<dbReference type="AlphaFoldDB" id="A0ABD3G5E0"/>
<feature type="compositionally biased region" description="Basic and acidic residues" evidence="1">
    <location>
        <begin position="81"/>
        <end position="95"/>
    </location>
</feature>
<sequence>MAAQIADRSNAGMNFSGETAPEMSKLEATRLALAQEQKKRIDAAVARVTGKKEGGKRKGLGSPDTGHRSKKSKTVVAVASDQKDKENSIARRMVDRFNTMPEPEHEEEVEQSEPTTRSVSTQQFVARSTTVTSPSDSALRETTEKVVVTTQTTTVETVTEEKKESAVVPEEEEGAPVDEEAAKNEWDGPTTNYHVKQLGLDKKVDIYAPVAQQQHDIQRVRERSKYMPSSESINTLKTSSDSEADSDFAPKEPLSQESEESDTTSLPEVDVSETQALTEEAEEFEKQTAIQTAEIRRTWVKRVFVYTPLFIVAVIVLGFALLFAIDWSQETFQFCEIDVESAGGSEEIFSCASFVETQSLIKSTLRESAEKVQETVQSYFE</sequence>